<name>A0A921Q8I8_SORBI</name>
<keyword evidence="5 6" id="KW-0472">Membrane</keyword>
<dbReference type="AlphaFoldDB" id="A0A921Q8I8"/>
<evidence type="ECO:0000256" key="6">
    <source>
        <dbReference type="SAM" id="Phobius"/>
    </source>
</evidence>
<sequence>MGGAGAGGEAEASSPLLLPRSAPRPAVGVEVRRQVGLAAPLVACSLLQYSLQVVSVMFAGHLGELSLSSASVAASFANVTGFSVLLGMGSALDTFCGQSYGARQYDMLGTHMQRAIIVLMLTGVPLAFVLAFAGQILIALGQNPEISSEAGLYAQWLIPGLFAYGLLQCLTRFLQTQNIVQILVACSGLTLLLHVMLCWLLVQIFGIGHKGAALATSISYWFNVALLVVYVKVSEAGRRSWHGWSREALKLKDAKVYLKLAIPSTFMTCLEYWAFEMVVLLAGFLPDPKLETSILSVSLNTMWMVYTIPSGLSSAIRSEEHKFEVPPPFCSVIKETCG</sequence>
<organism evidence="7 8">
    <name type="scientific">Sorghum bicolor</name>
    <name type="common">Sorghum</name>
    <name type="synonym">Sorghum vulgare</name>
    <dbReference type="NCBI Taxonomy" id="4558"/>
    <lineage>
        <taxon>Eukaryota</taxon>
        <taxon>Viridiplantae</taxon>
        <taxon>Streptophyta</taxon>
        <taxon>Embryophyta</taxon>
        <taxon>Tracheophyta</taxon>
        <taxon>Spermatophyta</taxon>
        <taxon>Magnoliopsida</taxon>
        <taxon>Liliopsida</taxon>
        <taxon>Poales</taxon>
        <taxon>Poaceae</taxon>
        <taxon>PACMAD clade</taxon>
        <taxon>Panicoideae</taxon>
        <taxon>Andropogonodae</taxon>
        <taxon>Andropogoneae</taxon>
        <taxon>Sorghinae</taxon>
        <taxon>Sorghum</taxon>
    </lineage>
</organism>
<comment type="similarity">
    <text evidence="2">Belongs to the multi antimicrobial extrusion (MATE) (TC 2.A.66.1) family.</text>
</comment>
<feature type="transmembrane region" description="Helical" evidence="6">
    <location>
        <begin position="72"/>
        <end position="95"/>
    </location>
</feature>
<reference evidence="7" key="1">
    <citation type="journal article" date="2019" name="BMC Genomics">
        <title>A new reference genome for Sorghum bicolor reveals high levels of sequence similarity between sweet and grain genotypes: implications for the genetics of sugar metabolism.</title>
        <authorList>
            <person name="Cooper E.A."/>
            <person name="Brenton Z.W."/>
            <person name="Flinn B.S."/>
            <person name="Jenkins J."/>
            <person name="Shu S."/>
            <person name="Flowers D."/>
            <person name="Luo F."/>
            <person name="Wang Y."/>
            <person name="Xia P."/>
            <person name="Barry K."/>
            <person name="Daum C."/>
            <person name="Lipzen A."/>
            <person name="Yoshinaga Y."/>
            <person name="Schmutz J."/>
            <person name="Saski C."/>
            <person name="Vermerris W."/>
            <person name="Kresovich S."/>
        </authorList>
    </citation>
    <scope>NUCLEOTIDE SEQUENCE</scope>
</reference>
<dbReference type="NCBIfam" id="TIGR00797">
    <property type="entry name" value="matE"/>
    <property type="match status" value="1"/>
</dbReference>
<evidence type="ECO:0000256" key="4">
    <source>
        <dbReference type="ARBA" id="ARBA00022989"/>
    </source>
</evidence>
<gene>
    <name evidence="7" type="ORF">BDA96_10G331400</name>
</gene>
<dbReference type="GO" id="GO:0016020">
    <property type="term" value="C:membrane"/>
    <property type="evidence" value="ECO:0007669"/>
    <property type="project" value="UniProtKB-SubCell"/>
</dbReference>
<dbReference type="GO" id="GO:0015297">
    <property type="term" value="F:antiporter activity"/>
    <property type="evidence" value="ECO:0007669"/>
    <property type="project" value="InterPro"/>
</dbReference>
<evidence type="ECO:0000256" key="3">
    <source>
        <dbReference type="ARBA" id="ARBA00022692"/>
    </source>
</evidence>
<keyword evidence="4 6" id="KW-1133">Transmembrane helix</keyword>
<dbReference type="PANTHER" id="PTHR11206">
    <property type="entry name" value="MULTIDRUG RESISTANCE PROTEIN"/>
    <property type="match status" value="1"/>
</dbReference>
<feature type="transmembrane region" description="Helical" evidence="6">
    <location>
        <begin position="152"/>
        <end position="170"/>
    </location>
</feature>
<feature type="transmembrane region" description="Helical" evidence="6">
    <location>
        <begin position="37"/>
        <end position="60"/>
    </location>
</feature>
<comment type="caution">
    <text evidence="7">The sequence shown here is derived from an EMBL/GenBank/DDBJ whole genome shotgun (WGS) entry which is preliminary data.</text>
</comment>
<dbReference type="InterPro" id="IPR045069">
    <property type="entry name" value="MATE_euk"/>
</dbReference>
<feature type="transmembrane region" description="Helical" evidence="6">
    <location>
        <begin position="116"/>
        <end position="140"/>
    </location>
</feature>
<evidence type="ECO:0008006" key="9">
    <source>
        <dbReference type="Google" id="ProtNLM"/>
    </source>
</evidence>
<accession>A0A921Q8I8</accession>
<proteinExistence type="inferred from homology"/>
<feature type="transmembrane region" description="Helical" evidence="6">
    <location>
        <begin position="211"/>
        <end position="231"/>
    </location>
</feature>
<evidence type="ECO:0000313" key="8">
    <source>
        <dbReference type="Proteomes" id="UP000807115"/>
    </source>
</evidence>
<dbReference type="GO" id="GO:1990961">
    <property type="term" value="P:xenobiotic detoxification by transmembrane export across the plasma membrane"/>
    <property type="evidence" value="ECO:0007669"/>
    <property type="project" value="InterPro"/>
</dbReference>
<dbReference type="Proteomes" id="UP000807115">
    <property type="component" value="Chromosome 10"/>
</dbReference>
<dbReference type="EMBL" id="CM027689">
    <property type="protein sequence ID" value="KAG0516075.1"/>
    <property type="molecule type" value="Genomic_DNA"/>
</dbReference>
<comment type="subcellular location">
    <subcellularLocation>
        <location evidence="1">Membrane</location>
        <topology evidence="1">Multi-pass membrane protein</topology>
    </subcellularLocation>
</comment>
<keyword evidence="3 6" id="KW-0812">Transmembrane</keyword>
<evidence type="ECO:0000256" key="1">
    <source>
        <dbReference type="ARBA" id="ARBA00004141"/>
    </source>
</evidence>
<evidence type="ECO:0000256" key="2">
    <source>
        <dbReference type="ARBA" id="ARBA00010199"/>
    </source>
</evidence>
<evidence type="ECO:0000256" key="5">
    <source>
        <dbReference type="ARBA" id="ARBA00023136"/>
    </source>
</evidence>
<reference evidence="7" key="2">
    <citation type="submission" date="2020-10" db="EMBL/GenBank/DDBJ databases">
        <authorList>
            <person name="Cooper E.A."/>
            <person name="Brenton Z.W."/>
            <person name="Flinn B.S."/>
            <person name="Jenkins J."/>
            <person name="Shu S."/>
            <person name="Flowers D."/>
            <person name="Luo F."/>
            <person name="Wang Y."/>
            <person name="Xia P."/>
            <person name="Barry K."/>
            <person name="Daum C."/>
            <person name="Lipzen A."/>
            <person name="Yoshinaga Y."/>
            <person name="Schmutz J."/>
            <person name="Saski C."/>
            <person name="Vermerris W."/>
            <person name="Kresovich S."/>
        </authorList>
    </citation>
    <scope>NUCLEOTIDE SEQUENCE</scope>
</reference>
<dbReference type="GO" id="GO:0042910">
    <property type="term" value="F:xenobiotic transmembrane transporter activity"/>
    <property type="evidence" value="ECO:0007669"/>
    <property type="project" value="InterPro"/>
</dbReference>
<dbReference type="Pfam" id="PF01554">
    <property type="entry name" value="MatE"/>
    <property type="match status" value="1"/>
</dbReference>
<protein>
    <recommendedName>
        <fullName evidence="9">Protein DETOXIFICATION</fullName>
    </recommendedName>
</protein>
<dbReference type="InterPro" id="IPR002528">
    <property type="entry name" value="MATE_fam"/>
</dbReference>
<feature type="transmembrane region" description="Helical" evidence="6">
    <location>
        <begin position="182"/>
        <end position="205"/>
    </location>
</feature>
<evidence type="ECO:0000313" key="7">
    <source>
        <dbReference type="EMBL" id="KAG0516075.1"/>
    </source>
</evidence>
<dbReference type="CDD" id="cd13132">
    <property type="entry name" value="MATE_eukaryotic"/>
    <property type="match status" value="1"/>
</dbReference>